<dbReference type="RefSeq" id="XP_040771258.1">
    <property type="nucleotide sequence ID" value="XM_040925882.1"/>
</dbReference>
<dbReference type="OrthoDB" id="10421970at2759"/>
<reference evidence="1" key="1">
    <citation type="journal article" date="2020" name="Phytopathology">
        <title>Genome sequence of the chestnut blight fungus Cryphonectria parasitica EP155: A fundamental resource for an archetypical invasive plant pathogen.</title>
        <authorList>
            <person name="Crouch J.A."/>
            <person name="Dawe A."/>
            <person name="Aerts A."/>
            <person name="Barry K."/>
            <person name="Churchill A.C.L."/>
            <person name="Grimwood J."/>
            <person name="Hillman B."/>
            <person name="Milgroom M.G."/>
            <person name="Pangilinan J."/>
            <person name="Smith M."/>
            <person name="Salamov A."/>
            <person name="Schmutz J."/>
            <person name="Yadav J."/>
            <person name="Grigoriev I.V."/>
            <person name="Nuss D."/>
        </authorList>
    </citation>
    <scope>NUCLEOTIDE SEQUENCE</scope>
    <source>
        <strain evidence="1">EP155</strain>
    </source>
</reference>
<comment type="caution">
    <text evidence="1">The sequence shown here is derived from an EMBL/GenBank/DDBJ whole genome shotgun (WGS) entry which is preliminary data.</text>
</comment>
<organism evidence="1 2">
    <name type="scientific">Cryphonectria parasitica (strain ATCC 38755 / EP155)</name>
    <dbReference type="NCBI Taxonomy" id="660469"/>
    <lineage>
        <taxon>Eukaryota</taxon>
        <taxon>Fungi</taxon>
        <taxon>Dikarya</taxon>
        <taxon>Ascomycota</taxon>
        <taxon>Pezizomycotina</taxon>
        <taxon>Sordariomycetes</taxon>
        <taxon>Sordariomycetidae</taxon>
        <taxon>Diaporthales</taxon>
        <taxon>Cryphonectriaceae</taxon>
        <taxon>Cryphonectria-Endothia species complex</taxon>
        <taxon>Cryphonectria</taxon>
    </lineage>
</organism>
<accession>A0A9P5CHR7</accession>
<evidence type="ECO:0000313" key="2">
    <source>
        <dbReference type="Proteomes" id="UP000803844"/>
    </source>
</evidence>
<dbReference type="AlphaFoldDB" id="A0A9P5CHR7"/>
<protein>
    <submittedName>
        <fullName evidence="1">Uncharacterized protein</fullName>
    </submittedName>
</protein>
<dbReference type="GeneID" id="63843011"/>
<sequence>MPQPSISREPGMGHWDISTVSKDDPNTIVICRDHSAVEVHFSSLFLSVNESRAQWQPDGCTRLGDQSRPLEIQITTGTGQTAVVFIHRSATNDRLVVHGHIEGARHVYGWRELTKGKPFGTMTRKLRIHVGADGTLAVLPDTKFTFLLSTEDSEQELPKLEFKIPMFAKPPSYEASTA</sequence>
<dbReference type="Proteomes" id="UP000803844">
    <property type="component" value="Unassembled WGS sequence"/>
</dbReference>
<name>A0A9P5CHR7_CRYP1</name>
<proteinExistence type="predicted"/>
<dbReference type="EMBL" id="MU032353">
    <property type="protein sequence ID" value="KAF3760279.1"/>
    <property type="molecule type" value="Genomic_DNA"/>
</dbReference>
<evidence type="ECO:0000313" key="1">
    <source>
        <dbReference type="EMBL" id="KAF3760279.1"/>
    </source>
</evidence>
<keyword evidence="2" id="KW-1185">Reference proteome</keyword>
<gene>
    <name evidence="1" type="ORF">M406DRAFT_75557</name>
</gene>